<dbReference type="Gene3D" id="3.30.70.580">
    <property type="entry name" value="Pseudouridine synthase I, catalytic domain, N-terminal subdomain"/>
    <property type="match status" value="1"/>
</dbReference>
<evidence type="ECO:0000259" key="6">
    <source>
        <dbReference type="Pfam" id="PF01416"/>
    </source>
</evidence>
<dbReference type="HAMAP" id="MF_00171">
    <property type="entry name" value="TruA"/>
    <property type="match status" value="1"/>
</dbReference>
<dbReference type="InterPro" id="IPR001406">
    <property type="entry name" value="PsdUridine_synth_TruA"/>
</dbReference>
<proteinExistence type="inferred from homology"/>
<dbReference type="EC" id="5.4.99.12" evidence="4"/>
<dbReference type="InterPro" id="IPR020097">
    <property type="entry name" value="PsdUridine_synth_TruA_a/b_dom"/>
</dbReference>
<evidence type="ECO:0000256" key="2">
    <source>
        <dbReference type="ARBA" id="ARBA00022694"/>
    </source>
</evidence>
<evidence type="ECO:0000256" key="5">
    <source>
        <dbReference type="RuleBase" id="RU003792"/>
    </source>
</evidence>
<dbReference type="PIRSF" id="PIRSF001430">
    <property type="entry name" value="tRNA_psdUrid_synth"/>
    <property type="match status" value="1"/>
</dbReference>
<dbReference type="InterPro" id="IPR020103">
    <property type="entry name" value="PsdUridine_synth_cat_dom_sf"/>
</dbReference>
<accession>A0ABY0IS25</accession>
<gene>
    <name evidence="4" type="primary">truA</name>
    <name evidence="7" type="ORF">EV678_1207</name>
</gene>
<comment type="caution">
    <text evidence="4">Lacks conserved residue(s) required for the propagation of feature annotation.</text>
</comment>
<feature type="active site" description="Nucleophile" evidence="4">
    <location>
        <position position="63"/>
    </location>
</feature>
<reference evidence="7 8" key="1">
    <citation type="submission" date="2019-02" db="EMBL/GenBank/DDBJ databases">
        <title>Genomic Encyclopedia of Type Strains, Phase IV (KMG-IV): sequencing the most valuable type-strain genomes for metagenomic binning, comparative biology and taxonomic classification.</title>
        <authorList>
            <person name="Goeker M."/>
        </authorList>
    </citation>
    <scope>NUCLEOTIDE SEQUENCE [LARGE SCALE GENOMIC DNA]</scope>
    <source>
        <strain evidence="7 8">DSM 21223</strain>
    </source>
</reference>
<keyword evidence="3 4" id="KW-0413">Isomerase</keyword>
<feature type="domain" description="Pseudouridine synthase I TruA alpha/beta" evidence="6">
    <location>
        <begin position="20"/>
        <end position="114"/>
    </location>
</feature>
<dbReference type="NCBIfam" id="TIGR00071">
    <property type="entry name" value="hisT_truA"/>
    <property type="match status" value="1"/>
</dbReference>
<evidence type="ECO:0000256" key="1">
    <source>
        <dbReference type="ARBA" id="ARBA00009375"/>
    </source>
</evidence>
<feature type="binding site" evidence="4">
    <location>
        <position position="121"/>
    </location>
    <ligand>
        <name>substrate</name>
    </ligand>
</feature>
<sequence>MSESTVLSTTTPGRIALGLEYDGNAFHGWQTQPGGRTVQDALEAALGAIAGVPVATTCAGRTDTGVHATSQVVHFDAPVSRPESAWVRGVNSHLPDGVAVRWAQAVPADFHARFSARGRRYRYLLLNRPVRPGLAAGRVGWFHLPLDVAKMQAAADLLLGEHDFSTFRAAECQAKTPVKELRQARVSRQGELVVFDFEATAFLHHMIRNLVGSLVYVGKGKHEPAWIGELLAARDRRLAAPTFSPSGLYLAGVSYEPHWGLPETTVLPQIWSLEP</sequence>
<comment type="caution">
    <text evidence="7">The sequence shown here is derived from an EMBL/GenBank/DDBJ whole genome shotgun (WGS) entry which is preliminary data.</text>
</comment>
<comment type="function">
    <text evidence="4">Formation of pseudouridine at positions 38, 39 and 40 in the anticodon stem and loop of transfer RNAs.</text>
</comment>
<comment type="similarity">
    <text evidence="1 4 5">Belongs to the tRNA pseudouridine synthase TruA family.</text>
</comment>
<keyword evidence="2 4" id="KW-0819">tRNA processing</keyword>
<organism evidence="7 8">
    <name type="scientific">Azospira oryzae</name>
    <dbReference type="NCBI Taxonomy" id="146939"/>
    <lineage>
        <taxon>Bacteria</taxon>
        <taxon>Pseudomonadati</taxon>
        <taxon>Pseudomonadota</taxon>
        <taxon>Betaproteobacteria</taxon>
        <taxon>Rhodocyclales</taxon>
        <taxon>Rhodocyclaceae</taxon>
        <taxon>Azospira</taxon>
    </lineage>
</organism>
<dbReference type="Gene3D" id="3.30.70.660">
    <property type="entry name" value="Pseudouridine synthase I, catalytic domain, C-terminal subdomain"/>
    <property type="match status" value="1"/>
</dbReference>
<dbReference type="InterPro" id="IPR020095">
    <property type="entry name" value="PsdUridine_synth_TruA_C"/>
</dbReference>
<dbReference type="Pfam" id="PF01416">
    <property type="entry name" value="PseudoU_synth_1"/>
    <property type="match status" value="2"/>
</dbReference>
<name>A0ABY0IS25_9RHOO</name>
<dbReference type="CDD" id="cd02570">
    <property type="entry name" value="PseudoU_synth_EcTruA"/>
    <property type="match status" value="1"/>
</dbReference>
<dbReference type="Proteomes" id="UP000292136">
    <property type="component" value="Unassembled WGS sequence"/>
</dbReference>
<evidence type="ECO:0000256" key="3">
    <source>
        <dbReference type="ARBA" id="ARBA00023235"/>
    </source>
</evidence>
<comment type="catalytic activity">
    <reaction evidence="4 5">
        <text>uridine(38/39/40) in tRNA = pseudouridine(38/39/40) in tRNA</text>
        <dbReference type="Rhea" id="RHEA:22376"/>
        <dbReference type="Rhea" id="RHEA-COMP:10085"/>
        <dbReference type="Rhea" id="RHEA-COMP:10087"/>
        <dbReference type="ChEBI" id="CHEBI:65314"/>
        <dbReference type="ChEBI" id="CHEBI:65315"/>
        <dbReference type="EC" id="5.4.99.12"/>
    </reaction>
</comment>
<evidence type="ECO:0000256" key="4">
    <source>
        <dbReference type="HAMAP-Rule" id="MF_00171"/>
    </source>
</evidence>
<dbReference type="PANTHER" id="PTHR11142:SF0">
    <property type="entry name" value="TRNA PSEUDOURIDINE SYNTHASE-LIKE 1"/>
    <property type="match status" value="1"/>
</dbReference>
<evidence type="ECO:0000313" key="8">
    <source>
        <dbReference type="Proteomes" id="UP000292136"/>
    </source>
</evidence>
<evidence type="ECO:0000313" key="7">
    <source>
        <dbReference type="EMBL" id="RZT90393.1"/>
    </source>
</evidence>
<dbReference type="PANTHER" id="PTHR11142">
    <property type="entry name" value="PSEUDOURIDYLATE SYNTHASE"/>
    <property type="match status" value="1"/>
</dbReference>
<keyword evidence="8" id="KW-1185">Reference proteome</keyword>
<comment type="subunit">
    <text evidence="4">Homodimer.</text>
</comment>
<feature type="domain" description="Pseudouridine synthase I TruA alpha/beta" evidence="6">
    <location>
        <begin position="154"/>
        <end position="256"/>
    </location>
</feature>
<dbReference type="InterPro" id="IPR020094">
    <property type="entry name" value="TruA/RsuA/RluB/E/F_N"/>
</dbReference>
<dbReference type="EMBL" id="SHKM01000001">
    <property type="protein sequence ID" value="RZT90393.1"/>
    <property type="molecule type" value="Genomic_DNA"/>
</dbReference>
<dbReference type="RefSeq" id="WP_130458840.1">
    <property type="nucleotide sequence ID" value="NZ_SHKM01000001.1"/>
</dbReference>
<dbReference type="SUPFAM" id="SSF55120">
    <property type="entry name" value="Pseudouridine synthase"/>
    <property type="match status" value="1"/>
</dbReference>
<protein>
    <recommendedName>
        <fullName evidence="4">tRNA pseudouridine synthase A</fullName>
        <ecNumber evidence="4">5.4.99.12</ecNumber>
    </recommendedName>
    <alternativeName>
        <fullName evidence="4">tRNA pseudouridine(38-40) synthase</fullName>
    </alternativeName>
    <alternativeName>
        <fullName evidence="4">tRNA pseudouridylate synthase I</fullName>
    </alternativeName>
    <alternativeName>
        <fullName evidence="4">tRNA-uridine isomerase I</fullName>
    </alternativeName>
</protein>